<dbReference type="AlphaFoldDB" id="A0A212EXR5"/>
<name>A0A212EXR5_DANPL</name>
<dbReference type="Pfam" id="PF04500">
    <property type="entry name" value="FLYWCH"/>
    <property type="match status" value="2"/>
</dbReference>
<gene>
    <name evidence="5" type="ORF">KGM_208254</name>
</gene>
<sequence>MRCGIFSDPDTEQSRQADSHTERIYILLCCNGYVHGRVEVHAGQDLQGPLCDSKGMRPSHQVSPDTRPLSTQVHNKERMEWVKNRSGKELAIINDFTYYNDFKSKSTSTWRCTRGRTCRSRFIIDNTGKVVRINLEHDHLAPRYFVRDVTWVKNRWGKQLAIVSDYSFYNDKRSNSTISWRCTRGTTCKARFIVNLNNVMQRRNLTHNHRPCKYLIHNGLYRLGTTEPLSGGVPEVPSVRLGSHRHPIPG</sequence>
<evidence type="ECO:0000256" key="3">
    <source>
        <dbReference type="ARBA" id="ARBA00022833"/>
    </source>
</evidence>
<dbReference type="InParanoid" id="A0A212EXR5"/>
<dbReference type="EMBL" id="AGBW02011698">
    <property type="protein sequence ID" value="OWR46275.1"/>
    <property type="molecule type" value="Genomic_DNA"/>
</dbReference>
<evidence type="ECO:0000313" key="6">
    <source>
        <dbReference type="Proteomes" id="UP000007151"/>
    </source>
</evidence>
<comment type="caution">
    <text evidence="5">The sequence shown here is derived from an EMBL/GenBank/DDBJ whole genome shotgun (WGS) entry which is preliminary data.</text>
</comment>
<evidence type="ECO:0000313" key="5">
    <source>
        <dbReference type="EMBL" id="OWR46275.1"/>
    </source>
</evidence>
<dbReference type="KEGG" id="dpl:KGM_208254"/>
<keyword evidence="6" id="KW-1185">Reference proteome</keyword>
<proteinExistence type="predicted"/>
<evidence type="ECO:0000259" key="4">
    <source>
        <dbReference type="Pfam" id="PF04500"/>
    </source>
</evidence>
<feature type="domain" description="FLYWCH-type" evidence="4">
    <location>
        <begin position="152"/>
        <end position="209"/>
    </location>
</feature>
<dbReference type="GO" id="GO:0008270">
    <property type="term" value="F:zinc ion binding"/>
    <property type="evidence" value="ECO:0007669"/>
    <property type="project" value="UniProtKB-KW"/>
</dbReference>
<protein>
    <submittedName>
        <fullName evidence="5">Mod</fullName>
    </submittedName>
</protein>
<feature type="domain" description="FLYWCH-type" evidence="4">
    <location>
        <begin position="82"/>
        <end position="139"/>
    </location>
</feature>
<keyword evidence="3" id="KW-0862">Zinc</keyword>
<evidence type="ECO:0000256" key="1">
    <source>
        <dbReference type="ARBA" id="ARBA00022723"/>
    </source>
</evidence>
<reference evidence="5 6" key="1">
    <citation type="journal article" date="2011" name="Cell">
        <title>The monarch butterfly genome yields insights into long-distance migration.</title>
        <authorList>
            <person name="Zhan S."/>
            <person name="Merlin C."/>
            <person name="Boore J.L."/>
            <person name="Reppert S.M."/>
        </authorList>
    </citation>
    <scope>NUCLEOTIDE SEQUENCE [LARGE SCALE GENOMIC DNA]</scope>
    <source>
        <strain evidence="5">F-2</strain>
    </source>
</reference>
<keyword evidence="2" id="KW-0863">Zinc-finger</keyword>
<dbReference type="InterPro" id="IPR007588">
    <property type="entry name" value="Znf_FLYWCH"/>
</dbReference>
<accession>A0A212EXR5</accession>
<evidence type="ECO:0000256" key="2">
    <source>
        <dbReference type="ARBA" id="ARBA00022771"/>
    </source>
</evidence>
<keyword evidence="1" id="KW-0479">Metal-binding</keyword>
<dbReference type="Gene3D" id="2.20.25.240">
    <property type="match status" value="2"/>
</dbReference>
<dbReference type="Proteomes" id="UP000007151">
    <property type="component" value="Unassembled WGS sequence"/>
</dbReference>
<organism evidence="5 6">
    <name type="scientific">Danaus plexippus plexippus</name>
    <dbReference type="NCBI Taxonomy" id="278856"/>
    <lineage>
        <taxon>Eukaryota</taxon>
        <taxon>Metazoa</taxon>
        <taxon>Ecdysozoa</taxon>
        <taxon>Arthropoda</taxon>
        <taxon>Hexapoda</taxon>
        <taxon>Insecta</taxon>
        <taxon>Pterygota</taxon>
        <taxon>Neoptera</taxon>
        <taxon>Endopterygota</taxon>
        <taxon>Lepidoptera</taxon>
        <taxon>Glossata</taxon>
        <taxon>Ditrysia</taxon>
        <taxon>Papilionoidea</taxon>
        <taxon>Nymphalidae</taxon>
        <taxon>Danainae</taxon>
        <taxon>Danaini</taxon>
        <taxon>Danaina</taxon>
        <taxon>Danaus</taxon>
        <taxon>Danaus</taxon>
    </lineage>
</organism>